<keyword evidence="6 13" id="KW-0812">Transmembrane</keyword>
<evidence type="ECO:0000256" key="1">
    <source>
        <dbReference type="ARBA" id="ARBA00004651"/>
    </source>
</evidence>
<evidence type="ECO:0000256" key="13">
    <source>
        <dbReference type="SAM" id="Phobius"/>
    </source>
</evidence>
<dbReference type="GO" id="GO:0022857">
    <property type="term" value="F:transmembrane transporter activity"/>
    <property type="evidence" value="ECO:0007669"/>
    <property type="project" value="InterPro"/>
</dbReference>
<feature type="transmembrane region" description="Helical" evidence="13">
    <location>
        <begin position="7"/>
        <end position="30"/>
    </location>
</feature>
<protein>
    <recommendedName>
        <fullName evidence="3">Probable heme-iron transport system permease protein IsdF</fullName>
    </recommendedName>
    <alternativeName>
        <fullName evidence="12">Iron-regulated surface determinant protein F</fullName>
    </alternativeName>
    <alternativeName>
        <fullName evidence="11">Staphylococcal iron-regulated protein G</fullName>
    </alternativeName>
</protein>
<feature type="transmembrane region" description="Helical" evidence="13">
    <location>
        <begin position="87"/>
        <end position="109"/>
    </location>
</feature>
<dbReference type="InterPro" id="IPR000522">
    <property type="entry name" value="ABC_transptr_permease_BtuC"/>
</dbReference>
<dbReference type="Proteomes" id="UP000198374">
    <property type="component" value="Unassembled WGS sequence"/>
</dbReference>
<feature type="transmembrane region" description="Helical" evidence="13">
    <location>
        <begin position="138"/>
        <end position="158"/>
    </location>
</feature>
<keyword evidence="5" id="KW-1003">Cell membrane</keyword>
<evidence type="ECO:0000256" key="12">
    <source>
        <dbReference type="ARBA" id="ARBA00031465"/>
    </source>
</evidence>
<comment type="subcellular location">
    <subcellularLocation>
        <location evidence="1">Cell membrane</location>
        <topology evidence="1">Multi-pass membrane protein</topology>
    </subcellularLocation>
</comment>
<dbReference type="Pfam" id="PF01032">
    <property type="entry name" value="FecCD"/>
    <property type="match status" value="1"/>
</dbReference>
<dbReference type="PANTHER" id="PTHR30472:SF21">
    <property type="entry name" value="HEME-IRON TRANSPORT SYSTEM PERMEASE PROTEIN ISDF-RELATED"/>
    <property type="match status" value="1"/>
</dbReference>
<keyword evidence="9 13" id="KW-0472">Membrane</keyword>
<keyword evidence="8" id="KW-0408">Iron</keyword>
<dbReference type="EMBL" id="BCMF01000002">
    <property type="protein sequence ID" value="GAW98421.1"/>
    <property type="molecule type" value="Genomic_DNA"/>
</dbReference>
<dbReference type="GO" id="GO:0033214">
    <property type="term" value="P:siderophore-iron import into cell"/>
    <property type="evidence" value="ECO:0007669"/>
    <property type="project" value="TreeGrafter"/>
</dbReference>
<keyword evidence="4" id="KW-0813">Transport</keyword>
<evidence type="ECO:0000256" key="11">
    <source>
        <dbReference type="ARBA" id="ARBA00031149"/>
    </source>
</evidence>
<feature type="transmembrane region" description="Helical" evidence="13">
    <location>
        <begin position="236"/>
        <end position="256"/>
    </location>
</feature>
<sequence length="320" mass="33987">MVKERSAYIVICIALFLTAILALMLGTQFYSVSQLWQALMGNQPAVLSTVLTFRLPRIIAAMIAGGMLASAGAISQSVFRNRLADPTILGVTSAGELFMLIGGMVLPAFVLEKQLLALIGGLVAFALLANRQTLRHPYQLIIVGVALNLTFMALTQLFTKGINVSSSLGFNGITWSSVDSLLIMGFIGLVAVLLMAPWANDLKLPDEQLSAVGVPVTAMRLGLLALVVYLSADVTAAVGTIPFIGIIVPNIARYFVGHDYQTILPFSMLSGAWLLLTIDTIGRIVVLPSELSAATIMAVIGGPFLIMLVQRGGFHGIKTG</sequence>
<evidence type="ECO:0000256" key="10">
    <source>
        <dbReference type="ARBA" id="ARBA00025320"/>
    </source>
</evidence>
<dbReference type="InterPro" id="IPR037294">
    <property type="entry name" value="ABC_BtuC-like"/>
</dbReference>
<dbReference type="OrthoDB" id="9811721at2"/>
<dbReference type="Gene3D" id="1.10.3470.10">
    <property type="entry name" value="ABC transporter involved in vitamin B12 uptake, BtuC"/>
    <property type="match status" value="1"/>
</dbReference>
<proteinExistence type="inferred from homology"/>
<evidence type="ECO:0000256" key="5">
    <source>
        <dbReference type="ARBA" id="ARBA00022475"/>
    </source>
</evidence>
<evidence type="ECO:0000313" key="15">
    <source>
        <dbReference type="Proteomes" id="UP000198374"/>
    </source>
</evidence>
<feature type="transmembrane region" description="Helical" evidence="13">
    <location>
        <begin position="115"/>
        <end position="131"/>
    </location>
</feature>
<evidence type="ECO:0000256" key="2">
    <source>
        <dbReference type="ARBA" id="ARBA00007935"/>
    </source>
</evidence>
<keyword evidence="7 13" id="KW-1133">Transmembrane helix</keyword>
<comment type="similarity">
    <text evidence="2">Belongs to the binding-protein-dependent transport system permease family. FecCD subfamily.</text>
</comment>
<feature type="transmembrane region" description="Helical" evidence="13">
    <location>
        <begin position="291"/>
        <end position="309"/>
    </location>
</feature>
<dbReference type="PANTHER" id="PTHR30472">
    <property type="entry name" value="FERRIC ENTEROBACTIN TRANSPORT SYSTEM PERMEASE PROTEIN"/>
    <property type="match status" value="1"/>
</dbReference>
<feature type="transmembrane region" description="Helical" evidence="13">
    <location>
        <begin position="211"/>
        <end position="230"/>
    </location>
</feature>
<evidence type="ECO:0000256" key="9">
    <source>
        <dbReference type="ARBA" id="ARBA00023136"/>
    </source>
</evidence>
<organism evidence="14 15">
    <name type="scientific">Secundilactobacillus mixtipabuli</name>
    <dbReference type="NCBI Taxonomy" id="1435342"/>
    <lineage>
        <taxon>Bacteria</taxon>
        <taxon>Bacillati</taxon>
        <taxon>Bacillota</taxon>
        <taxon>Bacilli</taxon>
        <taxon>Lactobacillales</taxon>
        <taxon>Lactobacillaceae</taxon>
        <taxon>Secundilactobacillus</taxon>
    </lineage>
</organism>
<keyword evidence="15" id="KW-1185">Reference proteome</keyword>
<dbReference type="GO" id="GO:0005886">
    <property type="term" value="C:plasma membrane"/>
    <property type="evidence" value="ECO:0007669"/>
    <property type="project" value="UniProtKB-SubCell"/>
</dbReference>
<evidence type="ECO:0000256" key="6">
    <source>
        <dbReference type="ARBA" id="ARBA00022692"/>
    </source>
</evidence>
<reference evidence="14 15" key="1">
    <citation type="submission" date="2015-11" db="EMBL/GenBank/DDBJ databases">
        <title>Draft genome sequences of new species of the genus Lactobacillus isolated from orchardgrass silage.</title>
        <authorList>
            <person name="Tohno M."/>
            <person name="Tanizawa Y."/>
            <person name="Arita M."/>
        </authorList>
    </citation>
    <scope>NUCLEOTIDE SEQUENCE [LARGE SCALE GENOMIC DNA]</scope>
    <source>
        <strain evidence="14 15">IWT30</strain>
    </source>
</reference>
<gene>
    <name evidence="14" type="primary">fepD_1</name>
    <name evidence="14" type="ORF">IWT30_00366</name>
</gene>
<comment type="caution">
    <text evidence="14">The sequence shown here is derived from an EMBL/GenBank/DDBJ whole genome shotgun (WGS) entry which is preliminary data.</text>
</comment>
<evidence type="ECO:0000256" key="4">
    <source>
        <dbReference type="ARBA" id="ARBA00022448"/>
    </source>
</evidence>
<feature type="transmembrane region" description="Helical" evidence="13">
    <location>
        <begin position="178"/>
        <end position="199"/>
    </location>
</feature>
<evidence type="ECO:0000313" key="14">
    <source>
        <dbReference type="EMBL" id="GAW98421.1"/>
    </source>
</evidence>
<accession>A0A1Z5I9X6</accession>
<name>A0A1Z5I9X6_9LACO</name>
<dbReference type="CDD" id="cd06550">
    <property type="entry name" value="TM_ABC_iron-siderophores_like"/>
    <property type="match status" value="1"/>
</dbReference>
<dbReference type="SUPFAM" id="SSF81345">
    <property type="entry name" value="ABC transporter involved in vitamin B12 uptake, BtuC"/>
    <property type="match status" value="1"/>
</dbReference>
<comment type="function">
    <text evidence="10">Part of the binding-protein-dependent transport system for heme-iron. Responsible for the translocation of the substrate across the membrane.</text>
</comment>
<feature type="transmembrane region" description="Helical" evidence="13">
    <location>
        <begin position="263"/>
        <end position="285"/>
    </location>
</feature>
<dbReference type="AlphaFoldDB" id="A0A1Z5I9X6"/>
<dbReference type="RefSeq" id="WP_089108251.1">
    <property type="nucleotide sequence ID" value="NZ_BCMF01000002.1"/>
</dbReference>
<feature type="transmembrane region" description="Helical" evidence="13">
    <location>
        <begin position="58"/>
        <end position="75"/>
    </location>
</feature>
<evidence type="ECO:0000256" key="7">
    <source>
        <dbReference type="ARBA" id="ARBA00022989"/>
    </source>
</evidence>
<evidence type="ECO:0000256" key="3">
    <source>
        <dbReference type="ARBA" id="ARBA00018524"/>
    </source>
</evidence>
<evidence type="ECO:0000256" key="8">
    <source>
        <dbReference type="ARBA" id="ARBA00023004"/>
    </source>
</evidence>